<dbReference type="InterPro" id="IPR002686">
    <property type="entry name" value="Transposase_17"/>
</dbReference>
<dbReference type="InterPro" id="IPR036515">
    <property type="entry name" value="Transposase_17_sf"/>
</dbReference>
<dbReference type="Pfam" id="PF01797">
    <property type="entry name" value="Y1_Tnp"/>
    <property type="match status" value="1"/>
</dbReference>
<gene>
    <name evidence="2" type="ORF">S03H2_02794</name>
</gene>
<dbReference type="EMBL" id="BARU01000974">
    <property type="protein sequence ID" value="GAH27442.1"/>
    <property type="molecule type" value="Genomic_DNA"/>
</dbReference>
<feature type="domain" description="Transposase IS200-like" evidence="1">
    <location>
        <begin position="39"/>
        <end position="149"/>
    </location>
</feature>
<dbReference type="NCBIfam" id="NF047646">
    <property type="entry name" value="REP_Tyr_transpos"/>
    <property type="match status" value="1"/>
</dbReference>
<reference evidence="2" key="1">
    <citation type="journal article" date="2014" name="Front. Microbiol.">
        <title>High frequency of phylogenetically diverse reductive dehalogenase-homologous genes in deep subseafloor sedimentary metagenomes.</title>
        <authorList>
            <person name="Kawai M."/>
            <person name="Futagami T."/>
            <person name="Toyoda A."/>
            <person name="Takaki Y."/>
            <person name="Nishi S."/>
            <person name="Hori S."/>
            <person name="Arai W."/>
            <person name="Tsubouchi T."/>
            <person name="Morono Y."/>
            <person name="Uchiyama I."/>
            <person name="Ito T."/>
            <person name="Fujiyama A."/>
            <person name="Inagaki F."/>
            <person name="Takami H."/>
        </authorList>
    </citation>
    <scope>NUCLEOTIDE SEQUENCE</scope>
    <source>
        <strain evidence="2">Expedition CK06-06</strain>
    </source>
</reference>
<dbReference type="Gene3D" id="3.30.70.1290">
    <property type="entry name" value="Transposase IS200-like"/>
    <property type="match status" value="1"/>
</dbReference>
<proteinExistence type="predicted"/>
<evidence type="ECO:0000259" key="1">
    <source>
        <dbReference type="SMART" id="SM01321"/>
    </source>
</evidence>
<comment type="caution">
    <text evidence="2">The sequence shown here is derived from an EMBL/GenBank/DDBJ whole genome shotgun (WGS) entry which is preliminary data.</text>
</comment>
<dbReference type="PANTHER" id="PTHR36966:SF1">
    <property type="entry name" value="REP-ASSOCIATED TYROSINE TRANSPOSASE"/>
    <property type="match status" value="1"/>
</dbReference>
<protein>
    <recommendedName>
        <fullName evidence="1">Transposase IS200-like domain-containing protein</fullName>
    </recommendedName>
</protein>
<dbReference type="InterPro" id="IPR052715">
    <property type="entry name" value="RAYT_transposase"/>
</dbReference>
<dbReference type="SUPFAM" id="SSF143422">
    <property type="entry name" value="Transposase IS200-like"/>
    <property type="match status" value="1"/>
</dbReference>
<dbReference type="GO" id="GO:0004803">
    <property type="term" value="F:transposase activity"/>
    <property type="evidence" value="ECO:0007669"/>
    <property type="project" value="InterPro"/>
</dbReference>
<name>X1E4H2_9ZZZZ</name>
<dbReference type="AlphaFoldDB" id="X1E4H2"/>
<sequence length="174" mass="21106">MMNENLLTRNKQNYNHYVGQASRLSEDFWRRHLPHIQLTSGYYYFITFTTYNRKILNPFQKDCIFDAINFMDTKKYELHASVILNDHIHMIINPIDKLSKIMHSIKSYTAHEINKKTNRKGKFWQDENFDKVIRNEKEFIEKIKYIVNNPIKANLSKSYTDYKWLYVKGWINNN</sequence>
<dbReference type="PANTHER" id="PTHR36966">
    <property type="entry name" value="REP-ASSOCIATED TYROSINE TRANSPOSASE"/>
    <property type="match status" value="1"/>
</dbReference>
<organism evidence="2">
    <name type="scientific">marine sediment metagenome</name>
    <dbReference type="NCBI Taxonomy" id="412755"/>
    <lineage>
        <taxon>unclassified sequences</taxon>
        <taxon>metagenomes</taxon>
        <taxon>ecological metagenomes</taxon>
    </lineage>
</organism>
<dbReference type="SMART" id="SM01321">
    <property type="entry name" value="Y1_Tnp"/>
    <property type="match status" value="1"/>
</dbReference>
<evidence type="ECO:0000313" key="2">
    <source>
        <dbReference type="EMBL" id="GAH27442.1"/>
    </source>
</evidence>
<accession>X1E4H2</accession>
<dbReference type="GO" id="GO:0043565">
    <property type="term" value="F:sequence-specific DNA binding"/>
    <property type="evidence" value="ECO:0007669"/>
    <property type="project" value="TreeGrafter"/>
</dbReference>
<dbReference type="GO" id="GO:0006313">
    <property type="term" value="P:DNA transposition"/>
    <property type="evidence" value="ECO:0007669"/>
    <property type="project" value="InterPro"/>
</dbReference>